<comment type="subunit">
    <text evidence="1">Homodimer.</text>
</comment>
<accession>A0A443N9G3</accession>
<feature type="domain" description="Stress-response A/B barrel" evidence="3">
    <location>
        <begin position="201"/>
        <end position="295"/>
    </location>
</feature>
<feature type="region of interest" description="Disordered" evidence="2">
    <location>
        <begin position="61"/>
        <end position="80"/>
    </location>
</feature>
<organism evidence="4 5">
    <name type="scientific">Cinnamomum micranthum f. kanehirae</name>
    <dbReference type="NCBI Taxonomy" id="337451"/>
    <lineage>
        <taxon>Eukaryota</taxon>
        <taxon>Viridiplantae</taxon>
        <taxon>Streptophyta</taxon>
        <taxon>Embryophyta</taxon>
        <taxon>Tracheophyta</taxon>
        <taxon>Spermatophyta</taxon>
        <taxon>Magnoliopsida</taxon>
        <taxon>Magnoliidae</taxon>
        <taxon>Laurales</taxon>
        <taxon>Lauraceae</taxon>
        <taxon>Cinnamomum</taxon>
    </lineage>
</organism>
<protein>
    <submittedName>
        <fullName evidence="4">Stress responsive alpha-beta barrel</fullName>
    </submittedName>
</protein>
<keyword evidence="5" id="KW-1185">Reference proteome</keyword>
<dbReference type="OrthoDB" id="42919at2759"/>
<dbReference type="PROSITE" id="PS51502">
    <property type="entry name" value="S_R_A_B_BARREL"/>
    <property type="match status" value="2"/>
</dbReference>
<dbReference type="InterPro" id="IPR011008">
    <property type="entry name" value="Dimeric_a/b-barrel"/>
</dbReference>
<dbReference type="PANTHER" id="PTHR33178:SF3">
    <property type="entry name" value="STRESS-RESPONSE A_B BARREL DOMAIN-CONTAINING PROTEIN UP3"/>
    <property type="match status" value="1"/>
</dbReference>
<proteinExistence type="predicted"/>
<dbReference type="Gene3D" id="3.30.70.100">
    <property type="match status" value="2"/>
</dbReference>
<gene>
    <name evidence="4" type="ORF">CKAN_00354200</name>
</gene>
<dbReference type="Proteomes" id="UP000283530">
    <property type="component" value="Unassembled WGS sequence"/>
</dbReference>
<feature type="domain" description="Stress-response A/B barrel" evidence="3">
    <location>
        <begin position="92"/>
        <end position="186"/>
    </location>
</feature>
<dbReference type="Pfam" id="PF07876">
    <property type="entry name" value="Dabb"/>
    <property type="match status" value="2"/>
</dbReference>
<name>A0A443N9G3_9MAGN</name>
<sequence>MGSTIIVMQCSPVHNDQHQHQQPHSHLVGFRFRGAYMRMLSLTTLSFLQHSTSLNPILSLPNRSSSRSSRRISSCSTATSAIRMSTQKTETVEHVVLFKVKPDTSSSKIDSMISNLRSLVSLPPVLHLTAGPIHLNRSSSFNFTHLLHSRYRTKEDLAAYSSHPSHLDAVKTYVLPICEDIMAVDCIADLHGPIVPRTNGAMRLTLLKLKESEEEKEKGEILSVVGGIEKEFAEIEQLSFGENFSPARAKGFSIASIAIFAGLKEMEGLDEKGEMVEMHKAKVRDLLEDVIVVDFVIPPPPSANL</sequence>
<dbReference type="InterPro" id="IPR044662">
    <property type="entry name" value="HS1/DABB1-like"/>
</dbReference>
<evidence type="ECO:0000313" key="4">
    <source>
        <dbReference type="EMBL" id="RWR75172.1"/>
    </source>
</evidence>
<dbReference type="InterPro" id="IPR013097">
    <property type="entry name" value="Dabb"/>
</dbReference>
<evidence type="ECO:0000313" key="5">
    <source>
        <dbReference type="Proteomes" id="UP000283530"/>
    </source>
</evidence>
<dbReference type="SUPFAM" id="SSF54909">
    <property type="entry name" value="Dimeric alpha+beta barrel"/>
    <property type="match status" value="2"/>
</dbReference>
<dbReference type="EMBL" id="QPKB01000001">
    <property type="protein sequence ID" value="RWR75172.1"/>
    <property type="molecule type" value="Genomic_DNA"/>
</dbReference>
<evidence type="ECO:0000256" key="1">
    <source>
        <dbReference type="ARBA" id="ARBA00011738"/>
    </source>
</evidence>
<evidence type="ECO:0000259" key="3">
    <source>
        <dbReference type="PROSITE" id="PS51502"/>
    </source>
</evidence>
<dbReference type="AlphaFoldDB" id="A0A443N9G3"/>
<dbReference type="PANTHER" id="PTHR33178">
    <property type="match status" value="1"/>
</dbReference>
<evidence type="ECO:0000256" key="2">
    <source>
        <dbReference type="SAM" id="MobiDB-lite"/>
    </source>
</evidence>
<dbReference type="SMART" id="SM00886">
    <property type="entry name" value="Dabb"/>
    <property type="match status" value="2"/>
</dbReference>
<reference evidence="4 5" key="1">
    <citation type="journal article" date="2019" name="Nat. Plants">
        <title>Stout camphor tree genome fills gaps in understanding of flowering plant genome evolution.</title>
        <authorList>
            <person name="Chaw S.M."/>
            <person name="Liu Y.C."/>
            <person name="Wu Y.W."/>
            <person name="Wang H.Y."/>
            <person name="Lin C.I."/>
            <person name="Wu C.S."/>
            <person name="Ke H.M."/>
            <person name="Chang L.Y."/>
            <person name="Hsu C.Y."/>
            <person name="Yang H.T."/>
            <person name="Sudianto E."/>
            <person name="Hsu M.H."/>
            <person name="Wu K.P."/>
            <person name="Wang L.N."/>
            <person name="Leebens-Mack J.H."/>
            <person name="Tsai I.J."/>
        </authorList>
    </citation>
    <scope>NUCLEOTIDE SEQUENCE [LARGE SCALE GENOMIC DNA]</scope>
    <source>
        <strain evidence="5">cv. Chaw 1501</strain>
        <tissue evidence="4">Young leaves</tissue>
    </source>
</reference>
<comment type="caution">
    <text evidence="4">The sequence shown here is derived from an EMBL/GenBank/DDBJ whole genome shotgun (WGS) entry which is preliminary data.</text>
</comment>
<dbReference type="STRING" id="337451.A0A443N9G3"/>